<keyword evidence="2" id="KW-0378">Hydrolase</keyword>
<comment type="similarity">
    <text evidence="1">Belongs to the SMP-30/CGR1 family.</text>
</comment>
<feature type="domain" description="SMP-30/Gluconolactonase/LRE-like region" evidence="3">
    <location>
        <begin position="1"/>
        <end position="50"/>
    </location>
</feature>
<proteinExistence type="inferred from homology"/>
<organism evidence="4 5">
    <name type="scientific">Streptomyces galilaeus</name>
    <dbReference type="NCBI Taxonomy" id="33899"/>
    <lineage>
        <taxon>Bacteria</taxon>
        <taxon>Bacillati</taxon>
        <taxon>Actinomycetota</taxon>
        <taxon>Actinomycetes</taxon>
        <taxon>Kitasatosporales</taxon>
        <taxon>Streptomycetaceae</taxon>
        <taxon>Streptomyces</taxon>
    </lineage>
</organism>
<sequence>VDWQDNIWTSTGAGVSCYAKDGTLIGKIVVPETVANVTFGGPKRNRLYIAGHTSLYAIYLATHAAGWQAV</sequence>
<name>A0ABW9J1E7_STRGJ</name>
<reference evidence="4 5" key="1">
    <citation type="submission" date="2024-12" db="EMBL/GenBank/DDBJ databases">
        <title>Forecasting of Potato common scab and diversities of Pathogenic streptomyces spp. in china.</title>
        <authorList>
            <person name="Handique U."/>
            <person name="Wu J."/>
        </authorList>
    </citation>
    <scope>NUCLEOTIDE SEQUENCE [LARGE SCALE GENOMIC DNA]</scope>
    <source>
        <strain evidence="4 5">ZRIMU1585</strain>
    </source>
</reference>
<accession>A0ABW9J1E7</accession>
<evidence type="ECO:0000256" key="1">
    <source>
        <dbReference type="ARBA" id="ARBA00008853"/>
    </source>
</evidence>
<evidence type="ECO:0000256" key="2">
    <source>
        <dbReference type="ARBA" id="ARBA00022801"/>
    </source>
</evidence>
<evidence type="ECO:0000313" key="4">
    <source>
        <dbReference type="EMBL" id="MFM9653834.1"/>
    </source>
</evidence>
<dbReference type="EMBL" id="JBJVNE010000454">
    <property type="protein sequence ID" value="MFM9653834.1"/>
    <property type="molecule type" value="Genomic_DNA"/>
</dbReference>
<evidence type="ECO:0000313" key="5">
    <source>
        <dbReference type="Proteomes" id="UP001631993"/>
    </source>
</evidence>
<dbReference type="InterPro" id="IPR013658">
    <property type="entry name" value="SGL"/>
</dbReference>
<dbReference type="SUPFAM" id="SSF63829">
    <property type="entry name" value="Calcium-dependent phosphotriesterase"/>
    <property type="match status" value="1"/>
</dbReference>
<evidence type="ECO:0000259" key="3">
    <source>
        <dbReference type="Pfam" id="PF08450"/>
    </source>
</evidence>
<keyword evidence="5" id="KW-1185">Reference proteome</keyword>
<dbReference type="RefSeq" id="WP_409098074.1">
    <property type="nucleotide sequence ID" value="NZ_JBJVNE010000454.1"/>
</dbReference>
<protein>
    <submittedName>
        <fullName evidence="4">SMP-30/gluconolactonase/LRE family protein</fullName>
    </submittedName>
</protein>
<dbReference type="InterPro" id="IPR011042">
    <property type="entry name" value="6-blade_b-propeller_TolB-like"/>
</dbReference>
<dbReference type="PANTHER" id="PTHR47572:SF4">
    <property type="entry name" value="LACTONASE DRP35"/>
    <property type="match status" value="1"/>
</dbReference>
<dbReference type="InterPro" id="IPR051262">
    <property type="entry name" value="SMP-30/CGR1_Lactonase"/>
</dbReference>
<dbReference type="Pfam" id="PF08450">
    <property type="entry name" value="SGL"/>
    <property type="match status" value="1"/>
</dbReference>
<comment type="caution">
    <text evidence="4">The sequence shown here is derived from an EMBL/GenBank/DDBJ whole genome shotgun (WGS) entry which is preliminary data.</text>
</comment>
<dbReference type="Proteomes" id="UP001631993">
    <property type="component" value="Unassembled WGS sequence"/>
</dbReference>
<dbReference type="PANTHER" id="PTHR47572">
    <property type="entry name" value="LIPOPROTEIN-RELATED"/>
    <property type="match status" value="1"/>
</dbReference>
<feature type="non-terminal residue" evidence="4">
    <location>
        <position position="1"/>
    </location>
</feature>
<gene>
    <name evidence="4" type="ORF">ACKI1S_48575</name>
</gene>
<dbReference type="Gene3D" id="2.120.10.30">
    <property type="entry name" value="TolB, C-terminal domain"/>
    <property type="match status" value="1"/>
</dbReference>